<protein>
    <submittedName>
        <fullName evidence="3">Uncharacterized protein</fullName>
    </submittedName>
</protein>
<evidence type="ECO:0000313" key="4">
    <source>
        <dbReference type="Proteomes" id="UP001447188"/>
    </source>
</evidence>
<evidence type="ECO:0000256" key="1">
    <source>
        <dbReference type="SAM" id="MobiDB-lite"/>
    </source>
</evidence>
<keyword evidence="2" id="KW-1133">Transmembrane helix</keyword>
<sequence>MLGTRHLAAGAPKDNSRSNLSQTNTSNSPNSTNDSTPVPQVPTPVDTFLPVRTESGFVRKWLASSTDLESSPQPSSAKWGIHWYTPGTIIFLFILGVASAVGHHLFYKHLDGTAAGDAYHQQWVFQIGSGLAFLSKAALLPVLEISRTQWVWVTLRRKFLTLAGIDAVVGVASDITYFTNRDMLRGAKIATVMAVVLWVFPLTAILTPGTISVHTVTQTAVVPCTVRTILFDLDPDPTAKKIFSQGMNVTTFSVAEYNNENKIAVKPLTGRVLRMAAFNNITKFPTNVGLPVNGIRPLRETTLAQDCGDNCTYAITFVAPAIKCTEKTSWNTTVAPPRTNGTNATIPTWSSARQFLGKSYFRVERPTGAQVLWVGFIPNLDLGNRIPHVLLCKNSVARYSVRFDVQNYHFLEPTIEAVETLYITADTLPGYPKTLYLPNEALNTVVADILVGRLTPNELRTSDVTLTTLFESATMIPSELGSSIEKMAQKMVVSLLAMDGSGIRGSAGGPLLLEAAVENTQCTTMKKLAVYQYTTLRLVLVYAVSVAIALLMAVVGFAALGQNGVSSSMNFSTILRTTRNPTLDGLVGGGCLGGDPIPEGLGKLRLKFGELRTEGEEIGGSRAGHVAMGIEGEVAPIRRGGLYS</sequence>
<feature type="transmembrane region" description="Helical" evidence="2">
    <location>
        <begin position="189"/>
        <end position="211"/>
    </location>
</feature>
<feature type="region of interest" description="Disordered" evidence="1">
    <location>
        <begin position="1"/>
        <end position="45"/>
    </location>
</feature>
<feature type="transmembrane region" description="Helical" evidence="2">
    <location>
        <begin position="123"/>
        <end position="143"/>
    </location>
</feature>
<feature type="transmembrane region" description="Helical" evidence="2">
    <location>
        <begin position="159"/>
        <end position="177"/>
    </location>
</feature>
<dbReference type="EMBL" id="JBBBZM010000453">
    <property type="protein sequence ID" value="KAL0630637.1"/>
    <property type="molecule type" value="Genomic_DNA"/>
</dbReference>
<proteinExistence type="predicted"/>
<gene>
    <name evidence="3" type="ORF">Q9L58_010515</name>
</gene>
<comment type="caution">
    <text evidence="3">The sequence shown here is derived from an EMBL/GenBank/DDBJ whole genome shotgun (WGS) entry which is preliminary data.</text>
</comment>
<dbReference type="Proteomes" id="UP001447188">
    <property type="component" value="Unassembled WGS sequence"/>
</dbReference>
<organism evidence="3 4">
    <name type="scientific">Discina gigas</name>
    <dbReference type="NCBI Taxonomy" id="1032678"/>
    <lineage>
        <taxon>Eukaryota</taxon>
        <taxon>Fungi</taxon>
        <taxon>Dikarya</taxon>
        <taxon>Ascomycota</taxon>
        <taxon>Pezizomycotina</taxon>
        <taxon>Pezizomycetes</taxon>
        <taxon>Pezizales</taxon>
        <taxon>Discinaceae</taxon>
        <taxon>Discina</taxon>
    </lineage>
</organism>
<feature type="transmembrane region" description="Helical" evidence="2">
    <location>
        <begin position="539"/>
        <end position="560"/>
    </location>
</feature>
<keyword evidence="2" id="KW-0472">Membrane</keyword>
<feature type="compositionally biased region" description="Low complexity" evidence="1">
    <location>
        <begin position="17"/>
        <end position="45"/>
    </location>
</feature>
<dbReference type="PANTHER" id="PTHR35041">
    <property type="entry name" value="MEDIATOR OF RNA POLYMERASE II TRANSCRIPTION SUBUNIT 1"/>
    <property type="match status" value="1"/>
</dbReference>
<evidence type="ECO:0000256" key="2">
    <source>
        <dbReference type="SAM" id="Phobius"/>
    </source>
</evidence>
<keyword evidence="4" id="KW-1185">Reference proteome</keyword>
<dbReference type="PANTHER" id="PTHR35041:SF6">
    <property type="entry name" value="FORMYLMETHIONINE DEFORMYLASE-LIKE PROTEIN-RELATED"/>
    <property type="match status" value="1"/>
</dbReference>
<keyword evidence="2" id="KW-0812">Transmembrane</keyword>
<evidence type="ECO:0000313" key="3">
    <source>
        <dbReference type="EMBL" id="KAL0630637.1"/>
    </source>
</evidence>
<name>A0ABR3G3X3_9PEZI</name>
<accession>A0ABR3G3X3</accession>
<reference evidence="3 4" key="1">
    <citation type="submission" date="2024-02" db="EMBL/GenBank/DDBJ databases">
        <title>Discinaceae phylogenomics.</title>
        <authorList>
            <person name="Dirks A.C."/>
            <person name="James T.Y."/>
        </authorList>
    </citation>
    <scope>NUCLEOTIDE SEQUENCE [LARGE SCALE GENOMIC DNA]</scope>
    <source>
        <strain evidence="3 4">ACD0624</strain>
    </source>
</reference>
<feature type="transmembrane region" description="Helical" evidence="2">
    <location>
        <begin position="81"/>
        <end position="102"/>
    </location>
</feature>